<organism evidence="2 3">
    <name type="scientific">Taxus chinensis</name>
    <name type="common">Chinese yew</name>
    <name type="synonym">Taxus wallichiana var. chinensis</name>
    <dbReference type="NCBI Taxonomy" id="29808"/>
    <lineage>
        <taxon>Eukaryota</taxon>
        <taxon>Viridiplantae</taxon>
        <taxon>Streptophyta</taxon>
        <taxon>Embryophyta</taxon>
        <taxon>Tracheophyta</taxon>
        <taxon>Spermatophyta</taxon>
        <taxon>Pinopsida</taxon>
        <taxon>Pinidae</taxon>
        <taxon>Conifers II</taxon>
        <taxon>Cupressales</taxon>
        <taxon>Taxaceae</taxon>
        <taxon>Taxus</taxon>
    </lineage>
</organism>
<proteinExistence type="predicted"/>
<gene>
    <name evidence="2" type="ORF">KI387_020012</name>
</gene>
<sequence>MALSKKLRDIQDRYIRQQELEQSNLQRQAEEQSDETFEAFPIRPPYQQRIRQRQLPTRGRSGSWRGR</sequence>
<name>A0AA38LB74_TAXCH</name>
<dbReference type="AlphaFoldDB" id="A0AA38LB74"/>
<dbReference type="Proteomes" id="UP000824469">
    <property type="component" value="Unassembled WGS sequence"/>
</dbReference>
<feature type="compositionally biased region" description="Low complexity" evidence="1">
    <location>
        <begin position="45"/>
        <end position="56"/>
    </location>
</feature>
<dbReference type="EMBL" id="JAHRHJ020000004">
    <property type="protein sequence ID" value="KAH9318243.1"/>
    <property type="molecule type" value="Genomic_DNA"/>
</dbReference>
<evidence type="ECO:0000313" key="2">
    <source>
        <dbReference type="EMBL" id="KAH9318243.1"/>
    </source>
</evidence>
<protein>
    <submittedName>
        <fullName evidence="2">Uncharacterized protein</fullName>
    </submittedName>
</protein>
<evidence type="ECO:0000256" key="1">
    <source>
        <dbReference type="SAM" id="MobiDB-lite"/>
    </source>
</evidence>
<accession>A0AA38LB74</accession>
<evidence type="ECO:0000313" key="3">
    <source>
        <dbReference type="Proteomes" id="UP000824469"/>
    </source>
</evidence>
<reference evidence="2 3" key="1">
    <citation type="journal article" date="2021" name="Nat. Plants">
        <title>The Taxus genome provides insights into paclitaxel biosynthesis.</title>
        <authorList>
            <person name="Xiong X."/>
            <person name="Gou J."/>
            <person name="Liao Q."/>
            <person name="Li Y."/>
            <person name="Zhou Q."/>
            <person name="Bi G."/>
            <person name="Li C."/>
            <person name="Du R."/>
            <person name="Wang X."/>
            <person name="Sun T."/>
            <person name="Guo L."/>
            <person name="Liang H."/>
            <person name="Lu P."/>
            <person name="Wu Y."/>
            <person name="Zhang Z."/>
            <person name="Ro D.K."/>
            <person name="Shang Y."/>
            <person name="Huang S."/>
            <person name="Yan J."/>
        </authorList>
    </citation>
    <scope>NUCLEOTIDE SEQUENCE [LARGE SCALE GENOMIC DNA]</scope>
    <source>
        <strain evidence="2">Ta-2019</strain>
    </source>
</reference>
<comment type="caution">
    <text evidence="2">The sequence shown here is derived from an EMBL/GenBank/DDBJ whole genome shotgun (WGS) entry which is preliminary data.</text>
</comment>
<feature type="non-terminal residue" evidence="2">
    <location>
        <position position="67"/>
    </location>
</feature>
<keyword evidence="3" id="KW-1185">Reference proteome</keyword>
<feature type="region of interest" description="Disordered" evidence="1">
    <location>
        <begin position="21"/>
        <end position="67"/>
    </location>
</feature>